<sequence length="139" mass="16105">MGSISMIRFLDLEFTVETNGSYVVGGFRIHKVNFTEFGQMEKALNWSNINAAEQNRVLEMIVEEEAQINEKLTMLLQQAKPEAKKRKVNIRDLLDAHKPRPVSMITSTGVDDPRVITPIRRKQAEYFRKLQEKKKKKIS</sequence>
<dbReference type="Proteomes" id="UP001164539">
    <property type="component" value="Chromosome 8"/>
</dbReference>
<gene>
    <name evidence="1" type="ORF">OWV82_015039</name>
</gene>
<name>A0ACC1XPS5_MELAZ</name>
<accession>A0ACC1XPS5</accession>
<reference evidence="1 2" key="1">
    <citation type="journal article" date="2023" name="Science">
        <title>Complex scaffold remodeling in plant triterpene biosynthesis.</title>
        <authorList>
            <person name="De La Pena R."/>
            <person name="Hodgson H."/>
            <person name="Liu J.C."/>
            <person name="Stephenson M.J."/>
            <person name="Martin A.C."/>
            <person name="Owen C."/>
            <person name="Harkess A."/>
            <person name="Leebens-Mack J."/>
            <person name="Jimenez L.E."/>
            <person name="Osbourn A."/>
            <person name="Sattely E.S."/>
        </authorList>
    </citation>
    <scope>NUCLEOTIDE SEQUENCE [LARGE SCALE GENOMIC DNA]</scope>
    <source>
        <strain evidence="2">cv. JPN11</strain>
        <tissue evidence="1">Leaf</tissue>
    </source>
</reference>
<protein>
    <submittedName>
        <fullName evidence="1">Uncharacterized protein</fullName>
    </submittedName>
</protein>
<evidence type="ECO:0000313" key="1">
    <source>
        <dbReference type="EMBL" id="KAJ4712872.1"/>
    </source>
</evidence>
<dbReference type="EMBL" id="CM051401">
    <property type="protein sequence ID" value="KAJ4712872.1"/>
    <property type="molecule type" value="Genomic_DNA"/>
</dbReference>
<proteinExistence type="predicted"/>
<keyword evidence="2" id="KW-1185">Reference proteome</keyword>
<organism evidence="1 2">
    <name type="scientific">Melia azedarach</name>
    <name type="common">Chinaberry tree</name>
    <dbReference type="NCBI Taxonomy" id="155640"/>
    <lineage>
        <taxon>Eukaryota</taxon>
        <taxon>Viridiplantae</taxon>
        <taxon>Streptophyta</taxon>
        <taxon>Embryophyta</taxon>
        <taxon>Tracheophyta</taxon>
        <taxon>Spermatophyta</taxon>
        <taxon>Magnoliopsida</taxon>
        <taxon>eudicotyledons</taxon>
        <taxon>Gunneridae</taxon>
        <taxon>Pentapetalae</taxon>
        <taxon>rosids</taxon>
        <taxon>malvids</taxon>
        <taxon>Sapindales</taxon>
        <taxon>Meliaceae</taxon>
        <taxon>Melia</taxon>
    </lineage>
</organism>
<comment type="caution">
    <text evidence="1">The sequence shown here is derived from an EMBL/GenBank/DDBJ whole genome shotgun (WGS) entry which is preliminary data.</text>
</comment>
<evidence type="ECO:0000313" key="2">
    <source>
        <dbReference type="Proteomes" id="UP001164539"/>
    </source>
</evidence>